<dbReference type="SMART" id="SM00595">
    <property type="entry name" value="MADF"/>
    <property type="match status" value="1"/>
</dbReference>
<dbReference type="Pfam" id="PF10545">
    <property type="entry name" value="MADF_DNA_bdg"/>
    <property type="match status" value="1"/>
</dbReference>
<feature type="domain" description="BRCT" evidence="1">
    <location>
        <begin position="397"/>
        <end position="481"/>
    </location>
</feature>
<reference evidence="3" key="1">
    <citation type="submission" date="2016-11" db="UniProtKB">
        <authorList>
            <consortium name="WormBaseParasite"/>
        </authorList>
    </citation>
    <scope>IDENTIFICATION</scope>
    <source>
        <strain evidence="3">pt0022</strain>
    </source>
</reference>
<feature type="domain" description="MADF" evidence="2">
    <location>
        <begin position="604"/>
        <end position="703"/>
    </location>
</feature>
<dbReference type="Gene3D" id="3.40.50.10190">
    <property type="entry name" value="BRCT domain"/>
    <property type="match status" value="3"/>
</dbReference>
<dbReference type="Pfam" id="PF12738">
    <property type="entry name" value="PTCB-BRCT"/>
    <property type="match status" value="1"/>
</dbReference>
<dbReference type="PANTHER" id="PTHR12243:SF67">
    <property type="entry name" value="COREPRESSOR OF PANGOLIN, ISOFORM A-RELATED"/>
    <property type="match status" value="1"/>
</dbReference>
<sequence length="933" mass="105854">MEAQLKAFEFSSPFQDNHIENVRKSKILEGVLAFVDVKLEKTSVLRQMLRDLGASVNSRFSKNITHLIFWNGRQETLDKAHHLGNKILLISPHWVFKCFMNQIRVDEAPFLLYGVKDLAVPMRLMAMGRMGTVNLNCHGRALNSFGSSPNQSQIVYAIEMLSDQLASKLTSPNDNIDVVEVISPIVDRVRKRLNELNCTCNIVGKTSLLKHSENSVSTEVCSMDIAKQPQTKGHCRVSSKQRRHTISQVSMFHGESELQFTAPARANSTSTKSINLVEITQSEPVKRRGRPTVNSEQLAEYTPTRFHRYLQRRYRSVKAEHAAQLNTKKMVSMYRKMMNQNFSGILSGDRKLLAREISKARPVVVRTRSSVLNELQNIPSSNEFVKKKKIAKKRVKTGNIILSGISKIERETVFAITKKLGVLKIASTFDERTRYVVSDQEGMRTVNVMRALVKGIPIVTIEWAYRSLEIGGWLKGNDFFVPRWKSAHKAWLNGCMSRLFSTLGLFYVSSKCEPEARHLLHLIKCCHGKTTESLNRAVIFVAPQFEWRALKQLRKNTDTRATYITEKSLLGTVNNLLTFFEVYEDLIFEKNQMVKMWNDDSRLILIEEVRKRREVWEYKKERYATSERKKELFAEVADALNASGLVTAGLYTEEDVRTQWKNLKDTFKRKLKRRQAEASAGYEDAEPTWRFWSKMQFVKNNFGPDRNRSSALSSTVLVENTPNTLEKLISSLVEKQMSDDSNNSIDGQIMNVTELPSVASTSLPIPSANTSSNNSCNKSTLSNTNTVIPDIQVTSTATPTIEMHIAQFVPPNINYLEGIASHSPLSQHLGFDSNKLRSPSPVNPEIHPCASALADLQKKAMKRKVSEASNEDLQNMQEPDDECAWFGRSVSSALRRLCLTSPLSALTLKKQISDLIYEAEIKQLIRHRKTGHS</sequence>
<dbReference type="SMART" id="SM00292">
    <property type="entry name" value="BRCT"/>
    <property type="match status" value="2"/>
</dbReference>
<dbReference type="GO" id="GO:0005634">
    <property type="term" value="C:nucleus"/>
    <property type="evidence" value="ECO:0007669"/>
    <property type="project" value="TreeGrafter"/>
</dbReference>
<evidence type="ECO:0000313" key="3">
    <source>
        <dbReference type="WBParaSite" id="maker-PairedContig_263-snap-gene-0.29-mRNA-1"/>
    </source>
</evidence>
<dbReference type="PROSITE" id="PS50172">
    <property type="entry name" value="BRCT"/>
    <property type="match status" value="2"/>
</dbReference>
<dbReference type="SUPFAM" id="SSF52113">
    <property type="entry name" value="BRCT domain"/>
    <property type="match status" value="2"/>
</dbReference>
<dbReference type="PANTHER" id="PTHR12243">
    <property type="entry name" value="MADF DOMAIN TRANSCRIPTION FACTOR"/>
    <property type="match status" value="1"/>
</dbReference>
<dbReference type="InterPro" id="IPR039353">
    <property type="entry name" value="TF_Adf1"/>
</dbReference>
<dbReference type="GO" id="GO:0006357">
    <property type="term" value="P:regulation of transcription by RNA polymerase II"/>
    <property type="evidence" value="ECO:0007669"/>
    <property type="project" value="TreeGrafter"/>
</dbReference>
<organism evidence="3">
    <name type="scientific">Wuchereria bancrofti</name>
    <dbReference type="NCBI Taxonomy" id="6293"/>
    <lineage>
        <taxon>Eukaryota</taxon>
        <taxon>Metazoa</taxon>
        <taxon>Ecdysozoa</taxon>
        <taxon>Nematoda</taxon>
        <taxon>Chromadorea</taxon>
        <taxon>Rhabditida</taxon>
        <taxon>Spirurina</taxon>
        <taxon>Spiruromorpha</taxon>
        <taxon>Filarioidea</taxon>
        <taxon>Onchocercidae</taxon>
        <taxon>Wuchereria</taxon>
    </lineage>
</organism>
<protein>
    <recommendedName>
        <fullName evidence="4">BRCT domain-containing protein</fullName>
    </recommendedName>
</protein>
<evidence type="ECO:0000259" key="2">
    <source>
        <dbReference type="PROSITE" id="PS51029"/>
    </source>
</evidence>
<dbReference type="CDD" id="cd17716">
    <property type="entry name" value="BRCT_microcephalin_rpt1"/>
    <property type="match status" value="1"/>
</dbReference>
<proteinExistence type="predicted"/>
<dbReference type="PROSITE" id="PS51029">
    <property type="entry name" value="MADF"/>
    <property type="match status" value="1"/>
</dbReference>
<dbReference type="WBParaSite" id="maker-PairedContig_263-snap-gene-0.29-mRNA-1">
    <property type="protein sequence ID" value="maker-PairedContig_263-snap-gene-0.29-mRNA-1"/>
    <property type="gene ID" value="maker-PairedContig_263-snap-gene-0.29"/>
</dbReference>
<dbReference type="AlphaFoldDB" id="A0A1I8EJT6"/>
<accession>A0A1I8EJT6</accession>
<dbReference type="STRING" id="6293.A0A1I8EJT6"/>
<dbReference type="InterPro" id="IPR001357">
    <property type="entry name" value="BRCT_dom"/>
</dbReference>
<feature type="domain" description="BRCT" evidence="1">
    <location>
        <begin position="23"/>
        <end position="112"/>
    </location>
</feature>
<dbReference type="InterPro" id="IPR036420">
    <property type="entry name" value="BRCT_dom_sf"/>
</dbReference>
<evidence type="ECO:0000259" key="1">
    <source>
        <dbReference type="PROSITE" id="PS50172"/>
    </source>
</evidence>
<name>A0A1I8EJT6_WUCBA</name>
<dbReference type="GO" id="GO:0005667">
    <property type="term" value="C:transcription regulator complex"/>
    <property type="evidence" value="ECO:0007669"/>
    <property type="project" value="TreeGrafter"/>
</dbReference>
<evidence type="ECO:0008006" key="4">
    <source>
        <dbReference type="Google" id="ProtNLM"/>
    </source>
</evidence>
<dbReference type="InterPro" id="IPR006578">
    <property type="entry name" value="MADF-dom"/>
</dbReference>